<dbReference type="EMBL" id="QOCE01000053">
    <property type="protein sequence ID" value="RBW49606.1"/>
    <property type="molecule type" value="Genomic_DNA"/>
</dbReference>
<protein>
    <recommendedName>
        <fullName evidence="3">Lipoprotein</fullName>
    </recommendedName>
</protein>
<name>A0A366WJQ7_9RHOB</name>
<dbReference type="AlphaFoldDB" id="A0A366WJQ7"/>
<evidence type="ECO:0008006" key="3">
    <source>
        <dbReference type="Google" id="ProtNLM"/>
    </source>
</evidence>
<proteinExistence type="predicted"/>
<accession>A0A366WJQ7</accession>
<evidence type="ECO:0000313" key="1">
    <source>
        <dbReference type="EMBL" id="RBW49606.1"/>
    </source>
</evidence>
<comment type="caution">
    <text evidence="1">The sequence shown here is derived from an EMBL/GenBank/DDBJ whole genome shotgun (WGS) entry which is preliminary data.</text>
</comment>
<dbReference type="PROSITE" id="PS51257">
    <property type="entry name" value="PROKAR_LIPOPROTEIN"/>
    <property type="match status" value="1"/>
</dbReference>
<reference evidence="1 2" key="1">
    <citation type="submission" date="2018-07" db="EMBL/GenBank/DDBJ databases">
        <title>Modular assembly of carbohydrate-degrading microbial communities in the ocean.</title>
        <authorList>
            <person name="Enke T.N."/>
            <person name="Datta M.S."/>
            <person name="Schwartzman J.A."/>
            <person name="Cermak N."/>
            <person name="Schmitz D.A."/>
            <person name="Barrere J."/>
            <person name="Cordero O.X."/>
        </authorList>
    </citation>
    <scope>NUCLEOTIDE SEQUENCE [LARGE SCALE GENOMIC DNA]</scope>
    <source>
        <strain evidence="1 2">C3M10</strain>
    </source>
</reference>
<evidence type="ECO:0000313" key="2">
    <source>
        <dbReference type="Proteomes" id="UP000252706"/>
    </source>
</evidence>
<gene>
    <name evidence="1" type="ORF">DS909_22200</name>
</gene>
<organism evidence="1 2">
    <name type="scientific">Phaeobacter gallaeciensis</name>
    <dbReference type="NCBI Taxonomy" id="60890"/>
    <lineage>
        <taxon>Bacteria</taxon>
        <taxon>Pseudomonadati</taxon>
        <taxon>Pseudomonadota</taxon>
        <taxon>Alphaproteobacteria</taxon>
        <taxon>Rhodobacterales</taxon>
        <taxon>Roseobacteraceae</taxon>
        <taxon>Phaeobacter</taxon>
    </lineage>
</organism>
<sequence>MRCGKEIDMSVRLSIVFLALLAACTQVPELKDTVTADMSKANFPDLVPLDTALGPAVDPEDEASKLQNELVGRRERLRNRATQLQASVVDDTTRDRLNTGISQ</sequence>
<dbReference type="Proteomes" id="UP000252706">
    <property type="component" value="Unassembled WGS sequence"/>
</dbReference>